<dbReference type="Proteomes" id="UP000284794">
    <property type="component" value="Unassembled WGS sequence"/>
</dbReference>
<sequence length="145" mass="17113">MTKELSIEKIKKELIDKISNNSDILEYFENYLQGEEYHKHCLKEYGMKYIKDNFIFANDMSMSDNGNFISVEVNEEEGTSLDGIKMYYRVIIMVTLEDYKDIDTISVLLGKIATELYPDRFSYKNTVYYHKNRKQPARVIKFTVG</sequence>
<proteinExistence type="predicted"/>
<gene>
    <name evidence="1" type="ORF">DW811_05250</name>
</gene>
<name>A0A414DGV5_9FIRM</name>
<comment type="caution">
    <text evidence="1">The sequence shown here is derived from an EMBL/GenBank/DDBJ whole genome shotgun (WGS) entry which is preliminary data.</text>
</comment>
<reference evidence="1 2" key="1">
    <citation type="submission" date="2018-08" db="EMBL/GenBank/DDBJ databases">
        <title>A genome reference for cultivated species of the human gut microbiota.</title>
        <authorList>
            <person name="Zou Y."/>
            <person name="Xue W."/>
            <person name="Luo G."/>
        </authorList>
    </citation>
    <scope>NUCLEOTIDE SEQUENCE [LARGE SCALE GENOMIC DNA]</scope>
    <source>
        <strain evidence="1 2">AM32-2AC</strain>
    </source>
</reference>
<protein>
    <recommendedName>
        <fullName evidence="3">DUF3168 domain-containing protein</fullName>
    </recommendedName>
</protein>
<evidence type="ECO:0008006" key="3">
    <source>
        <dbReference type="Google" id="ProtNLM"/>
    </source>
</evidence>
<dbReference type="EMBL" id="QSIS01000004">
    <property type="protein sequence ID" value="RHD09917.1"/>
    <property type="molecule type" value="Genomic_DNA"/>
</dbReference>
<evidence type="ECO:0000313" key="1">
    <source>
        <dbReference type="EMBL" id="RHD09917.1"/>
    </source>
</evidence>
<dbReference type="RefSeq" id="WP_118148453.1">
    <property type="nucleotide sequence ID" value="NZ_QRNP01000052.1"/>
</dbReference>
<evidence type="ECO:0000313" key="2">
    <source>
        <dbReference type="Proteomes" id="UP000284794"/>
    </source>
</evidence>
<accession>A0A414DGV5</accession>
<dbReference type="AlphaFoldDB" id="A0A414DGV5"/>
<organism evidence="1 2">
    <name type="scientific">Lachnospira eligens</name>
    <dbReference type="NCBI Taxonomy" id="39485"/>
    <lineage>
        <taxon>Bacteria</taxon>
        <taxon>Bacillati</taxon>
        <taxon>Bacillota</taxon>
        <taxon>Clostridia</taxon>
        <taxon>Lachnospirales</taxon>
        <taxon>Lachnospiraceae</taxon>
        <taxon>Lachnospira</taxon>
    </lineage>
</organism>